<dbReference type="RefSeq" id="WP_048897473.1">
    <property type="nucleotide sequence ID" value="NZ_AP024853.1"/>
</dbReference>
<evidence type="ECO:0000313" key="5">
    <source>
        <dbReference type="Proteomes" id="UP000240481"/>
    </source>
</evidence>
<evidence type="ECO:0000256" key="1">
    <source>
        <dbReference type="ARBA" id="ARBA00006484"/>
    </source>
</evidence>
<dbReference type="OrthoDB" id="9775296at2"/>
<proteinExistence type="inferred from homology"/>
<dbReference type="InterPro" id="IPR051911">
    <property type="entry name" value="SDR_oxidoreductase"/>
</dbReference>
<accession>A0A0J8Y2J2</accession>
<dbReference type="InterPro" id="IPR020904">
    <property type="entry name" value="Sc_DH/Rdtase_CS"/>
</dbReference>
<dbReference type="Gene3D" id="3.40.50.720">
    <property type="entry name" value="NAD(P)-binding Rossmann-like Domain"/>
    <property type="match status" value="1"/>
</dbReference>
<dbReference type="EMBL" id="PYLZ01000003">
    <property type="protein sequence ID" value="PSW25424.1"/>
    <property type="molecule type" value="Genomic_DNA"/>
</dbReference>
<reference evidence="4 5" key="1">
    <citation type="submission" date="2018-01" db="EMBL/GenBank/DDBJ databases">
        <title>Whole genome sequencing of Histamine producing bacteria.</title>
        <authorList>
            <person name="Butler K."/>
        </authorList>
    </citation>
    <scope>NUCLEOTIDE SEQUENCE [LARGE SCALE GENOMIC DNA]</scope>
    <source>
        <strain evidence="4 5">DSM 24669</strain>
    </source>
</reference>
<dbReference type="GO" id="GO:0016491">
    <property type="term" value="F:oxidoreductase activity"/>
    <property type="evidence" value="ECO:0007669"/>
    <property type="project" value="UniProtKB-KW"/>
</dbReference>
<dbReference type="STRING" id="680026.AB733_03245"/>
<protein>
    <submittedName>
        <fullName evidence="4">SDR family NAD(P)-dependent oxidoreductase</fullName>
    </submittedName>
</protein>
<dbReference type="Pfam" id="PF00106">
    <property type="entry name" value="adh_short"/>
    <property type="match status" value="1"/>
</dbReference>
<sequence>MKKIALVTGANSGMGFATTRLLSESGYIVYAGVRRSEAATLMNETASALNLPIFPVHLDVTDNESIKLAINTIARKEGQLDVLVNNAGYGLVASVEEGTDEEFINQFDVNVFGVLRTCREVIPMMRQQNAGTIINISSFLGKMGLPLLTHYNATKYAVEGITDSLRYELHPFNIKVHTVAPGLFKTGFVKHGLSANSATLAESSPYASQASTLLPIVSDKVNNGPTPDAVAQSVLEVLLDQNAPARTPAGDDSTFFSNLADSLSQEAFEASVREQLGL</sequence>
<dbReference type="PROSITE" id="PS00061">
    <property type="entry name" value="ADH_SHORT"/>
    <property type="match status" value="1"/>
</dbReference>
<keyword evidence="5" id="KW-1185">Reference proteome</keyword>
<dbReference type="PANTHER" id="PTHR43976:SF16">
    <property type="entry name" value="SHORT-CHAIN DEHYDROGENASE_REDUCTASE FAMILY PROTEIN"/>
    <property type="match status" value="1"/>
</dbReference>
<evidence type="ECO:0000313" key="4">
    <source>
        <dbReference type="EMBL" id="PSW25424.1"/>
    </source>
</evidence>
<evidence type="ECO:0000256" key="3">
    <source>
        <dbReference type="RuleBase" id="RU000363"/>
    </source>
</evidence>
<dbReference type="PRINTS" id="PR00081">
    <property type="entry name" value="GDHRDH"/>
</dbReference>
<dbReference type="PRINTS" id="PR00080">
    <property type="entry name" value="SDRFAMILY"/>
</dbReference>
<dbReference type="InterPro" id="IPR036291">
    <property type="entry name" value="NAD(P)-bd_dom_sf"/>
</dbReference>
<comment type="caution">
    <text evidence="4">The sequence shown here is derived from an EMBL/GenBank/DDBJ whole genome shotgun (WGS) entry which is preliminary data.</text>
</comment>
<dbReference type="PANTHER" id="PTHR43976">
    <property type="entry name" value="SHORT CHAIN DEHYDROGENASE"/>
    <property type="match status" value="1"/>
</dbReference>
<gene>
    <name evidence="4" type="ORF">C9I94_07160</name>
</gene>
<organism evidence="4 5">
    <name type="scientific">Photobacterium swingsii</name>
    <dbReference type="NCBI Taxonomy" id="680026"/>
    <lineage>
        <taxon>Bacteria</taxon>
        <taxon>Pseudomonadati</taxon>
        <taxon>Pseudomonadota</taxon>
        <taxon>Gammaproteobacteria</taxon>
        <taxon>Vibrionales</taxon>
        <taxon>Vibrionaceae</taxon>
        <taxon>Photobacterium</taxon>
    </lineage>
</organism>
<comment type="similarity">
    <text evidence="1 3">Belongs to the short-chain dehydrogenases/reductases (SDR) family.</text>
</comment>
<dbReference type="CDD" id="cd05374">
    <property type="entry name" value="17beta-HSD-like_SDR_c"/>
    <property type="match status" value="1"/>
</dbReference>
<dbReference type="Proteomes" id="UP000240481">
    <property type="component" value="Unassembled WGS sequence"/>
</dbReference>
<name>A0A0J8Y2J2_9GAMM</name>
<dbReference type="SUPFAM" id="SSF51735">
    <property type="entry name" value="NAD(P)-binding Rossmann-fold domains"/>
    <property type="match status" value="1"/>
</dbReference>
<keyword evidence="2" id="KW-0560">Oxidoreductase</keyword>
<evidence type="ECO:0000256" key="2">
    <source>
        <dbReference type="ARBA" id="ARBA00023002"/>
    </source>
</evidence>
<dbReference type="InterPro" id="IPR002347">
    <property type="entry name" value="SDR_fam"/>
</dbReference>
<dbReference type="AlphaFoldDB" id="A0A0J8Y2J2"/>